<organism evidence="2 3">
    <name type="scientific">candidate division WOR-3 bacterium</name>
    <dbReference type="NCBI Taxonomy" id="2052148"/>
    <lineage>
        <taxon>Bacteria</taxon>
        <taxon>Bacteria division WOR-3</taxon>
    </lineage>
</organism>
<comment type="caution">
    <text evidence="2">The sequence shown here is derived from an EMBL/GenBank/DDBJ whole genome shotgun (WGS) entry which is preliminary data.</text>
</comment>
<evidence type="ECO:0000256" key="1">
    <source>
        <dbReference type="SAM" id="MobiDB-lite"/>
    </source>
</evidence>
<feature type="region of interest" description="Disordered" evidence="1">
    <location>
        <begin position="103"/>
        <end position="123"/>
    </location>
</feature>
<dbReference type="EMBL" id="WJKJ01000083">
    <property type="protein sequence ID" value="MBD3364101.1"/>
    <property type="molecule type" value="Genomic_DNA"/>
</dbReference>
<evidence type="ECO:0000313" key="2">
    <source>
        <dbReference type="EMBL" id="MBD3364101.1"/>
    </source>
</evidence>
<dbReference type="Proteomes" id="UP000630660">
    <property type="component" value="Unassembled WGS sequence"/>
</dbReference>
<evidence type="ECO:0008006" key="4">
    <source>
        <dbReference type="Google" id="ProtNLM"/>
    </source>
</evidence>
<gene>
    <name evidence="2" type="ORF">GF359_02690</name>
</gene>
<protein>
    <recommendedName>
        <fullName evidence="4">Lipoprotein</fullName>
    </recommendedName>
</protein>
<accession>A0A9D5KA63</accession>
<name>A0A9D5KA63_UNCW3</name>
<dbReference type="PROSITE" id="PS51257">
    <property type="entry name" value="PROKAR_LIPOPROTEIN"/>
    <property type="match status" value="1"/>
</dbReference>
<reference evidence="2" key="1">
    <citation type="submission" date="2019-11" db="EMBL/GenBank/DDBJ databases">
        <title>Microbial mats filling the niche in hypersaline microbial mats.</title>
        <authorList>
            <person name="Wong H.L."/>
            <person name="Macleod F.I."/>
            <person name="White R.A. III"/>
            <person name="Burns B.P."/>
        </authorList>
    </citation>
    <scope>NUCLEOTIDE SEQUENCE</scope>
    <source>
        <strain evidence="2">Bin_327</strain>
    </source>
</reference>
<sequence length="165" mass="18801">MKRIVITILAFILIVVSAGCIGEEARIEKVKKREAVDRLIVNQPAHLPEYSMDRYLMNQYLKRFSDADKVCYLYLCGEDGRPRFELQIKGKTASLDKRLTSRYDTDDDELPDEQGMFGSSGGEKQGCITTEDIMVVFGGGWLYVWSEPPLRFGEEAIPRILVVKE</sequence>
<dbReference type="AlphaFoldDB" id="A0A9D5KA63"/>
<evidence type="ECO:0000313" key="3">
    <source>
        <dbReference type="Proteomes" id="UP000630660"/>
    </source>
</evidence>
<proteinExistence type="predicted"/>